<dbReference type="GO" id="GO:0006508">
    <property type="term" value="P:proteolysis"/>
    <property type="evidence" value="ECO:0007669"/>
    <property type="project" value="InterPro"/>
</dbReference>
<dbReference type="InterPro" id="IPR005151">
    <property type="entry name" value="Tail-specific_protease"/>
</dbReference>
<evidence type="ECO:0000256" key="1">
    <source>
        <dbReference type="SAM" id="SignalP"/>
    </source>
</evidence>
<dbReference type="PANTHER" id="PTHR32060">
    <property type="entry name" value="TAIL-SPECIFIC PROTEASE"/>
    <property type="match status" value="1"/>
</dbReference>
<dbReference type="GO" id="GO:0008236">
    <property type="term" value="F:serine-type peptidase activity"/>
    <property type="evidence" value="ECO:0007669"/>
    <property type="project" value="InterPro"/>
</dbReference>
<dbReference type="Pfam" id="PF03572">
    <property type="entry name" value="Peptidase_S41"/>
    <property type="match status" value="1"/>
</dbReference>
<evidence type="ECO:0000313" key="4">
    <source>
        <dbReference type="Proteomes" id="UP000278351"/>
    </source>
</evidence>
<accession>A0A3N4Q1F1</accession>
<gene>
    <name evidence="3" type="ORF">EGT74_07790</name>
</gene>
<name>A0A3N4Q1F1_9BACT</name>
<dbReference type="PANTHER" id="PTHR32060:SF30">
    <property type="entry name" value="CARBOXY-TERMINAL PROCESSING PROTEASE CTPA"/>
    <property type="match status" value="1"/>
</dbReference>
<dbReference type="SUPFAM" id="SSF52096">
    <property type="entry name" value="ClpP/crotonase"/>
    <property type="match status" value="1"/>
</dbReference>
<keyword evidence="1" id="KW-0732">Signal</keyword>
<proteinExistence type="predicted"/>
<feature type="chain" id="PRO_5018129213" description="Tail specific protease domain-containing protein" evidence="1">
    <location>
        <begin position="20"/>
        <end position="464"/>
    </location>
</feature>
<organism evidence="3 4">
    <name type="scientific">Chitinophaga lutea</name>
    <dbReference type="NCBI Taxonomy" id="2488634"/>
    <lineage>
        <taxon>Bacteria</taxon>
        <taxon>Pseudomonadati</taxon>
        <taxon>Bacteroidota</taxon>
        <taxon>Chitinophagia</taxon>
        <taxon>Chitinophagales</taxon>
        <taxon>Chitinophagaceae</taxon>
        <taxon>Chitinophaga</taxon>
    </lineage>
</organism>
<dbReference type="GO" id="GO:0004175">
    <property type="term" value="F:endopeptidase activity"/>
    <property type="evidence" value="ECO:0007669"/>
    <property type="project" value="TreeGrafter"/>
</dbReference>
<dbReference type="GO" id="GO:0007165">
    <property type="term" value="P:signal transduction"/>
    <property type="evidence" value="ECO:0007669"/>
    <property type="project" value="TreeGrafter"/>
</dbReference>
<dbReference type="EMBL" id="RPDH01000001">
    <property type="protein sequence ID" value="RPE13415.1"/>
    <property type="molecule type" value="Genomic_DNA"/>
</dbReference>
<sequence length="464" mass="51663">MKGIILGAACLLAGFAAKAQRVFTPQELQADFTVIRQALEEAHPGLYRYCTREQMREHFGKVDQSLNKGMTELAFFRRVNPLLAAVRDGHTKFHRNGKPDDYYAFFEDGYFPLQLHFSNGKAYVLRSLSTKGLPPGTEVKSINGRKMGDITAHLFNNILADGDVKSARYEALNQFFPGYYAAFIGPAKEFKIRYKEVAGKNGTTTLPAVKADAARANQKDEPRYRLSFPKPNTALLRIAGFSNATEGPAYADFLAAVFRELKEQRIPHLIIDLRNNEGGRDAFGIALYAYLAKAPFRYYNRLTVAGIGPYSFAQHASFPREMEYLKQFVQKVGDEYLFTRKEGLEERAPHPDAFTGNVYILQNGRSYSVSAEFAAIAKDNRRAIFAGDESGGAFQGNTSGAFALVRLPNTGLELAVPLLGYYMQLQQPHPASKGIPADWPVSTGVMDIIRGRDAVLEETLKRIP</sequence>
<feature type="signal peptide" evidence="1">
    <location>
        <begin position="1"/>
        <end position="19"/>
    </location>
</feature>
<dbReference type="GO" id="GO:0030288">
    <property type="term" value="C:outer membrane-bounded periplasmic space"/>
    <property type="evidence" value="ECO:0007669"/>
    <property type="project" value="TreeGrafter"/>
</dbReference>
<evidence type="ECO:0000259" key="2">
    <source>
        <dbReference type="Pfam" id="PF03572"/>
    </source>
</evidence>
<dbReference type="RefSeq" id="WP_123845933.1">
    <property type="nucleotide sequence ID" value="NZ_RPDH01000001.1"/>
</dbReference>
<evidence type="ECO:0000313" key="3">
    <source>
        <dbReference type="EMBL" id="RPE13415.1"/>
    </source>
</evidence>
<dbReference type="Gene3D" id="3.90.226.10">
    <property type="entry name" value="2-enoyl-CoA Hydratase, Chain A, domain 1"/>
    <property type="match status" value="1"/>
</dbReference>
<dbReference type="Proteomes" id="UP000278351">
    <property type="component" value="Unassembled WGS sequence"/>
</dbReference>
<dbReference type="OrthoDB" id="5480566at2"/>
<comment type="caution">
    <text evidence="3">The sequence shown here is derived from an EMBL/GenBank/DDBJ whole genome shotgun (WGS) entry which is preliminary data.</text>
</comment>
<protein>
    <recommendedName>
        <fullName evidence="2">Tail specific protease domain-containing protein</fullName>
    </recommendedName>
</protein>
<dbReference type="InterPro" id="IPR029045">
    <property type="entry name" value="ClpP/crotonase-like_dom_sf"/>
</dbReference>
<keyword evidence="4" id="KW-1185">Reference proteome</keyword>
<dbReference type="AlphaFoldDB" id="A0A3N4Q1F1"/>
<feature type="domain" description="Tail specific protease" evidence="2">
    <location>
        <begin position="233"/>
        <end position="439"/>
    </location>
</feature>
<reference evidence="3 4" key="1">
    <citation type="submission" date="2018-11" db="EMBL/GenBank/DDBJ databases">
        <title>Chitinophaga lutea sp.nov., isolate from arsenic contaminated soil.</title>
        <authorList>
            <person name="Zong Y."/>
        </authorList>
    </citation>
    <scope>NUCLEOTIDE SEQUENCE [LARGE SCALE GENOMIC DNA]</scope>
    <source>
        <strain evidence="3 4">ZY74</strain>
    </source>
</reference>